<evidence type="ECO:0000256" key="1">
    <source>
        <dbReference type="PROSITE-ProRule" id="PRU00176"/>
    </source>
</evidence>
<name>A0AA36EE17_LACSI</name>
<feature type="region of interest" description="Disordered" evidence="2">
    <location>
        <begin position="324"/>
        <end position="354"/>
    </location>
</feature>
<dbReference type="InterPro" id="IPR035979">
    <property type="entry name" value="RBD_domain_sf"/>
</dbReference>
<dbReference type="EMBL" id="OX465083">
    <property type="protein sequence ID" value="CAI9292798.1"/>
    <property type="molecule type" value="Genomic_DNA"/>
</dbReference>
<keyword evidence="5" id="KW-1185">Reference proteome</keyword>
<dbReference type="PROSITE" id="PS50102">
    <property type="entry name" value="RRM"/>
    <property type="match status" value="1"/>
</dbReference>
<evidence type="ECO:0000259" key="3">
    <source>
        <dbReference type="PROSITE" id="PS50102"/>
    </source>
</evidence>
<dbReference type="Gene3D" id="3.30.70.330">
    <property type="match status" value="1"/>
</dbReference>
<dbReference type="SUPFAM" id="SSF54928">
    <property type="entry name" value="RNA-binding domain, RBD"/>
    <property type="match status" value="1"/>
</dbReference>
<dbReference type="InterPro" id="IPR012677">
    <property type="entry name" value="Nucleotide-bd_a/b_plait_sf"/>
</dbReference>
<dbReference type="InterPro" id="IPR000504">
    <property type="entry name" value="RRM_dom"/>
</dbReference>
<dbReference type="Proteomes" id="UP001177003">
    <property type="component" value="Chromosome 7"/>
</dbReference>
<keyword evidence="1" id="KW-0694">RNA-binding</keyword>
<gene>
    <name evidence="4" type="ORF">LSALG_LOCUS31842</name>
</gene>
<protein>
    <recommendedName>
        <fullName evidence="3">RRM domain-containing protein</fullName>
    </recommendedName>
</protein>
<proteinExistence type="predicted"/>
<dbReference type="PANTHER" id="PTHR34427:SF5">
    <property type="entry name" value="DUF4283 DOMAIN-CONTAINING PROTEIN"/>
    <property type="match status" value="1"/>
</dbReference>
<feature type="compositionally biased region" description="Acidic residues" evidence="2">
    <location>
        <begin position="327"/>
        <end position="339"/>
    </location>
</feature>
<evidence type="ECO:0000313" key="4">
    <source>
        <dbReference type="EMBL" id="CAI9292798.1"/>
    </source>
</evidence>
<sequence>MNRRGPANTIAPLASVVEALFSVFFCNCGRWRRRFERLLWLTPFPDYLVLHGSSKVEIEWMFQIHGDVKDIYMVTKKDSSRQNFAFVRFVGIADERRIEESLKGIRFKNITLIINKAKFDRKDPKSIVLNSRVCHPPPHPRPYWHHGGFRDNRTFTGVLARNGGSKCLLHQISINTEVMMKQWKNNELSLIGKAHNAKHLNIIPSTVNLGDDDSVKGEWFAWVDNVVNVNIEFERIIWVKIVGLPFDLWDESNINNIGSQFGEVVIPFEFFSAFRDFSMAKVCIMTKSLKKVNKEIAIPGGDRMVKIGIIEMNESWSPFKKQTSEDNWLDDLPESDEEDHLGVPKTDNQNEDDVLEEREIGMDIETRIVAKFVIQSPKNHLRPPVLP</sequence>
<evidence type="ECO:0000313" key="5">
    <source>
        <dbReference type="Proteomes" id="UP001177003"/>
    </source>
</evidence>
<dbReference type="PANTHER" id="PTHR34427">
    <property type="entry name" value="DUF4283 DOMAIN PROTEIN"/>
    <property type="match status" value="1"/>
</dbReference>
<organism evidence="4 5">
    <name type="scientific">Lactuca saligna</name>
    <name type="common">Willowleaf lettuce</name>
    <dbReference type="NCBI Taxonomy" id="75948"/>
    <lineage>
        <taxon>Eukaryota</taxon>
        <taxon>Viridiplantae</taxon>
        <taxon>Streptophyta</taxon>
        <taxon>Embryophyta</taxon>
        <taxon>Tracheophyta</taxon>
        <taxon>Spermatophyta</taxon>
        <taxon>Magnoliopsida</taxon>
        <taxon>eudicotyledons</taxon>
        <taxon>Gunneridae</taxon>
        <taxon>Pentapetalae</taxon>
        <taxon>asterids</taxon>
        <taxon>campanulids</taxon>
        <taxon>Asterales</taxon>
        <taxon>Asteraceae</taxon>
        <taxon>Cichorioideae</taxon>
        <taxon>Cichorieae</taxon>
        <taxon>Lactucinae</taxon>
        <taxon>Lactuca</taxon>
    </lineage>
</organism>
<accession>A0AA36EE17</accession>
<evidence type="ECO:0000256" key="2">
    <source>
        <dbReference type="SAM" id="MobiDB-lite"/>
    </source>
</evidence>
<feature type="domain" description="RRM" evidence="3">
    <location>
        <begin position="37"/>
        <end position="119"/>
    </location>
</feature>
<dbReference type="GO" id="GO:0003723">
    <property type="term" value="F:RNA binding"/>
    <property type="evidence" value="ECO:0007669"/>
    <property type="project" value="UniProtKB-UniRule"/>
</dbReference>
<dbReference type="CDD" id="cd00590">
    <property type="entry name" value="RRM_SF"/>
    <property type="match status" value="1"/>
</dbReference>
<reference evidence="4" key="1">
    <citation type="submission" date="2023-04" db="EMBL/GenBank/DDBJ databases">
        <authorList>
            <person name="Vijverberg K."/>
            <person name="Xiong W."/>
            <person name="Schranz E."/>
        </authorList>
    </citation>
    <scope>NUCLEOTIDE SEQUENCE</scope>
</reference>
<dbReference type="AlphaFoldDB" id="A0AA36EE17"/>